<reference evidence="1 2" key="1">
    <citation type="submission" date="2023-11" db="EMBL/GenBank/DDBJ databases">
        <authorList>
            <person name="Okamura Y."/>
        </authorList>
    </citation>
    <scope>NUCLEOTIDE SEQUENCE [LARGE SCALE GENOMIC DNA]</scope>
</reference>
<name>A0AAV1JQQ1_9NEOP</name>
<evidence type="ECO:0000313" key="1">
    <source>
        <dbReference type="EMBL" id="CAK1551712.1"/>
    </source>
</evidence>
<keyword evidence="2" id="KW-1185">Reference proteome</keyword>
<organism evidence="1 2">
    <name type="scientific">Leptosia nina</name>
    <dbReference type="NCBI Taxonomy" id="320188"/>
    <lineage>
        <taxon>Eukaryota</taxon>
        <taxon>Metazoa</taxon>
        <taxon>Ecdysozoa</taxon>
        <taxon>Arthropoda</taxon>
        <taxon>Hexapoda</taxon>
        <taxon>Insecta</taxon>
        <taxon>Pterygota</taxon>
        <taxon>Neoptera</taxon>
        <taxon>Endopterygota</taxon>
        <taxon>Lepidoptera</taxon>
        <taxon>Glossata</taxon>
        <taxon>Ditrysia</taxon>
        <taxon>Papilionoidea</taxon>
        <taxon>Pieridae</taxon>
        <taxon>Pierinae</taxon>
        <taxon>Leptosia</taxon>
    </lineage>
</organism>
<dbReference type="EMBL" id="CAVLEF010000132">
    <property type="protein sequence ID" value="CAK1551712.1"/>
    <property type="molecule type" value="Genomic_DNA"/>
</dbReference>
<sequence length="90" mass="9804">MPENIILLDRKYPISASSHNNEFAIELFKYSTLWLYAISVYIGRCGGLVSGDDRWDGAKSRTEAADWQLGLQAAASVGSEANIPRVVAAS</sequence>
<dbReference type="AlphaFoldDB" id="A0AAV1JQQ1"/>
<evidence type="ECO:0000313" key="2">
    <source>
        <dbReference type="Proteomes" id="UP001497472"/>
    </source>
</evidence>
<protein>
    <submittedName>
        <fullName evidence="1">Uncharacterized protein</fullName>
    </submittedName>
</protein>
<dbReference type="Proteomes" id="UP001497472">
    <property type="component" value="Unassembled WGS sequence"/>
</dbReference>
<accession>A0AAV1JQQ1</accession>
<proteinExistence type="predicted"/>
<comment type="caution">
    <text evidence="1">The sequence shown here is derived from an EMBL/GenBank/DDBJ whole genome shotgun (WGS) entry which is preliminary data.</text>
</comment>
<gene>
    <name evidence="1" type="ORF">LNINA_LOCUS10825</name>
</gene>